<evidence type="ECO:0000256" key="1">
    <source>
        <dbReference type="SAM" id="Phobius"/>
    </source>
</evidence>
<protein>
    <recommendedName>
        <fullName evidence="4">Tat pathway signal sequence domain protein</fullName>
    </recommendedName>
</protein>
<keyword evidence="1" id="KW-0472">Membrane</keyword>
<dbReference type="Proteomes" id="UP000657421">
    <property type="component" value="Unassembled WGS sequence"/>
</dbReference>
<reference evidence="2 3" key="1">
    <citation type="submission" date="2020-08" db="EMBL/GenBank/DDBJ databases">
        <title>Genome public.</title>
        <authorList>
            <person name="Liu C."/>
            <person name="Sun Q."/>
        </authorList>
    </citation>
    <scope>NUCLEOTIDE SEQUENCE [LARGE SCALE GENOMIC DNA]</scope>
    <source>
        <strain evidence="2 3">NSJ-46</strain>
    </source>
</reference>
<organism evidence="2 3">
    <name type="scientific">Jingyaoa shaoxingensis</name>
    <dbReference type="NCBI Taxonomy" id="2763671"/>
    <lineage>
        <taxon>Bacteria</taxon>
        <taxon>Bacillati</taxon>
        <taxon>Bacillota</taxon>
        <taxon>Clostridia</taxon>
        <taxon>Lachnospirales</taxon>
        <taxon>Lachnospiraceae</taxon>
        <taxon>Jingyaoa</taxon>
    </lineage>
</organism>
<keyword evidence="1" id="KW-0812">Transmembrane</keyword>
<gene>
    <name evidence="2" type="ORF">H8716_03230</name>
</gene>
<evidence type="ECO:0000313" key="2">
    <source>
        <dbReference type="EMBL" id="MBC8572105.1"/>
    </source>
</evidence>
<dbReference type="RefSeq" id="WP_249307066.1">
    <property type="nucleotide sequence ID" value="NZ_JACRSZ010000001.1"/>
</dbReference>
<dbReference type="EMBL" id="JACRSZ010000001">
    <property type="protein sequence ID" value="MBC8572105.1"/>
    <property type="molecule type" value="Genomic_DNA"/>
</dbReference>
<proteinExistence type="predicted"/>
<sequence length="198" mass="22607">MTNKEKYKKAFSALEPHECSFQEVEQMAVLQKKTKMKIAAAMITGCVLLGGTGTAYAMNVGGIQRMVQIWMHGERTDAVMDVTNDGEGYSITWKDENGEEREVSGGGIAYEANGKQRPLTAEEYLEEWDSPEVEYLDDGSVWVYYRDQKIDITDKFDEDGICYVQVKDEKGPIYMTIKYQNGWGSNRKKYMDPKEMWG</sequence>
<feature type="transmembrane region" description="Helical" evidence="1">
    <location>
        <begin position="38"/>
        <end position="58"/>
    </location>
</feature>
<comment type="caution">
    <text evidence="2">The sequence shown here is derived from an EMBL/GenBank/DDBJ whole genome shotgun (WGS) entry which is preliminary data.</text>
</comment>
<evidence type="ECO:0008006" key="4">
    <source>
        <dbReference type="Google" id="ProtNLM"/>
    </source>
</evidence>
<accession>A0ABR7N6S6</accession>
<evidence type="ECO:0000313" key="3">
    <source>
        <dbReference type="Proteomes" id="UP000657421"/>
    </source>
</evidence>
<name>A0ABR7N6S6_9FIRM</name>
<keyword evidence="3" id="KW-1185">Reference proteome</keyword>
<keyword evidence="1" id="KW-1133">Transmembrane helix</keyword>